<keyword evidence="9" id="KW-1185">Reference proteome</keyword>
<dbReference type="InterPro" id="IPR051811">
    <property type="entry name" value="Cytochrome_c550/c551-like"/>
</dbReference>
<evidence type="ECO:0000259" key="7">
    <source>
        <dbReference type="PROSITE" id="PS51007"/>
    </source>
</evidence>
<gene>
    <name evidence="8" type="ORF">GCM10010911_00920</name>
</gene>
<evidence type="ECO:0000256" key="2">
    <source>
        <dbReference type="ARBA" id="ARBA00022617"/>
    </source>
</evidence>
<reference evidence="8" key="2">
    <citation type="submission" date="2020-09" db="EMBL/GenBank/DDBJ databases">
        <authorList>
            <person name="Sun Q."/>
            <person name="Zhou Y."/>
        </authorList>
    </citation>
    <scope>NUCLEOTIDE SEQUENCE</scope>
    <source>
        <strain evidence="8">CGMCC 1.15178</strain>
    </source>
</reference>
<dbReference type="PRINTS" id="PR00605">
    <property type="entry name" value="CYTCHROMECIC"/>
</dbReference>
<dbReference type="AlphaFoldDB" id="A0A916YJF4"/>
<evidence type="ECO:0000313" key="8">
    <source>
        <dbReference type="EMBL" id="GGD47217.1"/>
    </source>
</evidence>
<dbReference type="EMBL" id="BMHP01000001">
    <property type="protein sequence ID" value="GGD47217.1"/>
    <property type="molecule type" value="Genomic_DNA"/>
</dbReference>
<dbReference type="Proteomes" id="UP000612456">
    <property type="component" value="Unassembled WGS sequence"/>
</dbReference>
<protein>
    <recommendedName>
        <fullName evidence="7">Cytochrome c domain-containing protein</fullName>
    </recommendedName>
</protein>
<name>A0A916YJF4_9BACL</name>
<feature type="domain" description="Cytochrome c" evidence="7">
    <location>
        <begin position="34"/>
        <end position="115"/>
    </location>
</feature>
<evidence type="ECO:0000256" key="5">
    <source>
        <dbReference type="ARBA" id="ARBA00023004"/>
    </source>
</evidence>
<dbReference type="GO" id="GO:0005506">
    <property type="term" value="F:iron ion binding"/>
    <property type="evidence" value="ECO:0007669"/>
    <property type="project" value="InterPro"/>
</dbReference>
<evidence type="ECO:0000256" key="6">
    <source>
        <dbReference type="PROSITE-ProRule" id="PRU00433"/>
    </source>
</evidence>
<evidence type="ECO:0000256" key="4">
    <source>
        <dbReference type="ARBA" id="ARBA00022982"/>
    </source>
</evidence>
<dbReference type="InterPro" id="IPR036909">
    <property type="entry name" value="Cyt_c-like_dom_sf"/>
</dbReference>
<comment type="caution">
    <text evidence="8">The sequence shown here is derived from an EMBL/GenBank/DDBJ whole genome shotgun (WGS) entry which is preliminary data.</text>
</comment>
<keyword evidence="4" id="KW-0249">Electron transport</keyword>
<dbReference type="InterPro" id="IPR008168">
    <property type="entry name" value="Cyt_C_IC"/>
</dbReference>
<evidence type="ECO:0000256" key="3">
    <source>
        <dbReference type="ARBA" id="ARBA00022723"/>
    </source>
</evidence>
<proteinExistence type="predicted"/>
<dbReference type="Pfam" id="PF13442">
    <property type="entry name" value="Cytochrome_CBB3"/>
    <property type="match status" value="1"/>
</dbReference>
<evidence type="ECO:0000256" key="1">
    <source>
        <dbReference type="ARBA" id="ARBA00022448"/>
    </source>
</evidence>
<dbReference type="PROSITE" id="PS51007">
    <property type="entry name" value="CYTC"/>
    <property type="match status" value="1"/>
</dbReference>
<dbReference type="PANTHER" id="PTHR37823">
    <property type="entry name" value="CYTOCHROME C-553-LIKE"/>
    <property type="match status" value="1"/>
</dbReference>
<dbReference type="RefSeq" id="WP_229749968.1">
    <property type="nucleotide sequence ID" value="NZ_BMHP01000001.1"/>
</dbReference>
<keyword evidence="5 6" id="KW-0408">Iron</keyword>
<dbReference type="GO" id="GO:0009055">
    <property type="term" value="F:electron transfer activity"/>
    <property type="evidence" value="ECO:0007669"/>
    <property type="project" value="InterPro"/>
</dbReference>
<organism evidence="8 9">
    <name type="scientific">Paenibacillus nasutitermitis</name>
    <dbReference type="NCBI Taxonomy" id="1652958"/>
    <lineage>
        <taxon>Bacteria</taxon>
        <taxon>Bacillati</taxon>
        <taxon>Bacillota</taxon>
        <taxon>Bacilli</taxon>
        <taxon>Bacillales</taxon>
        <taxon>Paenibacillaceae</taxon>
        <taxon>Paenibacillus</taxon>
    </lineage>
</organism>
<dbReference type="Gene3D" id="1.10.760.10">
    <property type="entry name" value="Cytochrome c-like domain"/>
    <property type="match status" value="1"/>
</dbReference>
<dbReference type="SUPFAM" id="SSF46626">
    <property type="entry name" value="Cytochrome c"/>
    <property type="match status" value="1"/>
</dbReference>
<dbReference type="GO" id="GO:0020037">
    <property type="term" value="F:heme binding"/>
    <property type="evidence" value="ECO:0007669"/>
    <property type="project" value="InterPro"/>
</dbReference>
<keyword evidence="1" id="KW-0813">Transport</keyword>
<reference evidence="8" key="1">
    <citation type="journal article" date="2014" name="Int. J. Syst. Evol. Microbiol.">
        <title>Complete genome sequence of Corynebacterium casei LMG S-19264T (=DSM 44701T), isolated from a smear-ripened cheese.</title>
        <authorList>
            <consortium name="US DOE Joint Genome Institute (JGI-PGF)"/>
            <person name="Walter F."/>
            <person name="Albersmeier A."/>
            <person name="Kalinowski J."/>
            <person name="Ruckert C."/>
        </authorList>
    </citation>
    <scope>NUCLEOTIDE SEQUENCE</scope>
    <source>
        <strain evidence="8">CGMCC 1.15178</strain>
    </source>
</reference>
<dbReference type="InterPro" id="IPR009056">
    <property type="entry name" value="Cyt_c-like_dom"/>
</dbReference>
<accession>A0A916YJF4</accession>
<dbReference type="PANTHER" id="PTHR37823:SF4">
    <property type="entry name" value="MENAQUINOL-CYTOCHROME C REDUCTASE CYTOCHROME B_C SUBUNIT"/>
    <property type="match status" value="1"/>
</dbReference>
<evidence type="ECO:0000313" key="9">
    <source>
        <dbReference type="Proteomes" id="UP000612456"/>
    </source>
</evidence>
<sequence length="115" mass="12572">MIAQPYWLRLLRMFLALFLTTLFIVVISACGSSSSELDGPTEVVKIARNNCISCHGTELQGKMGPDTNLQLVGKRLSKEQIAEQIRTGGDSMPAFESRLSAEEIEGLAAWLSGKK</sequence>
<keyword evidence="2 6" id="KW-0349">Heme</keyword>
<keyword evidence="3 6" id="KW-0479">Metal-binding</keyword>